<dbReference type="AlphaFoldDB" id="A0A1H9IZR2"/>
<dbReference type="InterPro" id="IPR045444">
    <property type="entry name" value="DUF6503"/>
</dbReference>
<dbReference type="InterPro" id="IPR021314">
    <property type="entry name" value="DUF2911"/>
</dbReference>
<evidence type="ECO:0000256" key="1">
    <source>
        <dbReference type="SAM" id="SignalP"/>
    </source>
</evidence>
<dbReference type="RefSeq" id="WP_090169812.1">
    <property type="nucleotide sequence ID" value="NZ_FOFB01000016.1"/>
</dbReference>
<keyword evidence="3" id="KW-1185">Reference proteome</keyword>
<proteinExistence type="predicted"/>
<organism evidence="2 3">
    <name type="scientific">Neolewinella agarilytica</name>
    <dbReference type="NCBI Taxonomy" id="478744"/>
    <lineage>
        <taxon>Bacteria</taxon>
        <taxon>Pseudomonadati</taxon>
        <taxon>Bacteroidota</taxon>
        <taxon>Saprospiria</taxon>
        <taxon>Saprospirales</taxon>
        <taxon>Lewinellaceae</taxon>
        <taxon>Neolewinella</taxon>
    </lineage>
</organism>
<dbReference type="Proteomes" id="UP000199021">
    <property type="component" value="Unassembled WGS sequence"/>
</dbReference>
<evidence type="ECO:0008006" key="4">
    <source>
        <dbReference type="Google" id="ProtNLM"/>
    </source>
</evidence>
<evidence type="ECO:0000313" key="3">
    <source>
        <dbReference type="Proteomes" id="UP000199021"/>
    </source>
</evidence>
<accession>A0A1H9IZR2</accession>
<sequence length="497" mass="58496">MKLLYLLPLLFPVFLSAQFVAPAASPAAETKVEVGYTNLSISYHRPNVRGRVIFGELLPWSKIWRAGANENTILTVDGPVTIGETEIPEGSYSLFLIPEKEGNWTWVINSDTENWGARDYDHRRDLVRVPAKPRKLTERVETLEYRWLNVDPQSVDLTLEWEWQRLSLPISLPTEDQVADRAARYLNPAQDPNEYYAIARYYLDNGMSLTKAKAWMDRWAAKKKEQFGRTRYQAIIEYKLGNEEKGKRLMQRSLELAREAGNEHYVRMNEQSLKDWTRELTEISADSLLARSLQYHDPDRQWGRRTHMLQLAESRPDNSVRHTRLTLYPHTADFDMQQIRGRDKIQMRYLDGTYSFSLNGNMEVSEEKRKKLRMTEERTKWMRDYYTYLFGLPMKLQDAGTFLQPNVHKVWFDGKEMLELEVHYAPETGKDIWFFYFDPKTYALSGYAFYHEKDGPGTGEYILLEGETIIDRMKLPAERHWYYTKNKLYLGTDEILN</sequence>
<gene>
    <name evidence="2" type="ORF">SAMN05444359_11627</name>
</gene>
<dbReference type="Pfam" id="PF20113">
    <property type="entry name" value="DUF6503"/>
    <property type="match status" value="1"/>
</dbReference>
<reference evidence="3" key="1">
    <citation type="submission" date="2016-10" db="EMBL/GenBank/DDBJ databases">
        <authorList>
            <person name="Varghese N."/>
            <person name="Submissions S."/>
        </authorList>
    </citation>
    <scope>NUCLEOTIDE SEQUENCE [LARGE SCALE GENOMIC DNA]</scope>
    <source>
        <strain evidence="3">DSM 24740</strain>
    </source>
</reference>
<protein>
    <recommendedName>
        <fullName evidence="4">DUF2911 domain-containing protein</fullName>
    </recommendedName>
</protein>
<dbReference type="STRING" id="478744.SAMN05444359_11627"/>
<dbReference type="Pfam" id="PF11138">
    <property type="entry name" value="DUF2911"/>
    <property type="match status" value="1"/>
</dbReference>
<feature type="signal peptide" evidence="1">
    <location>
        <begin position="1"/>
        <end position="17"/>
    </location>
</feature>
<dbReference type="InParanoid" id="A0A1H9IZR2"/>
<dbReference type="OrthoDB" id="1489248at2"/>
<evidence type="ECO:0000313" key="2">
    <source>
        <dbReference type="EMBL" id="SEQ80094.1"/>
    </source>
</evidence>
<name>A0A1H9IZR2_9BACT</name>
<feature type="chain" id="PRO_5011508988" description="DUF2911 domain-containing protein" evidence="1">
    <location>
        <begin position="18"/>
        <end position="497"/>
    </location>
</feature>
<dbReference type="EMBL" id="FOFB01000016">
    <property type="protein sequence ID" value="SEQ80094.1"/>
    <property type="molecule type" value="Genomic_DNA"/>
</dbReference>
<keyword evidence="1" id="KW-0732">Signal</keyword>